<dbReference type="RefSeq" id="WP_017131490.1">
    <property type="nucleotide sequence ID" value="NZ_CP014135.1"/>
</dbReference>
<dbReference type="InterPro" id="IPR013078">
    <property type="entry name" value="His_Pase_superF_clade-1"/>
</dbReference>
<dbReference type="AlphaFoldDB" id="A0A0X1SZE2"/>
<evidence type="ECO:0000313" key="2">
    <source>
        <dbReference type="Proteomes" id="UP000063229"/>
    </source>
</evidence>
<dbReference type="Pfam" id="PF00300">
    <property type="entry name" value="His_Phos_1"/>
    <property type="match status" value="1"/>
</dbReference>
<dbReference type="InterPro" id="IPR029033">
    <property type="entry name" value="His_PPase_superfam"/>
</dbReference>
<protein>
    <submittedName>
        <fullName evidence="1">Histidine phosphatase family protein</fullName>
    </submittedName>
</protein>
<reference evidence="1 2" key="1">
    <citation type="submission" date="2016-01" db="EMBL/GenBank/DDBJ databases">
        <authorList>
            <person name="McClelland M."/>
            <person name="Jain A."/>
            <person name="Saraogi P."/>
            <person name="Mendelson R."/>
            <person name="Westerman R."/>
            <person name="SanMiguel P."/>
            <person name="Csonka L."/>
        </authorList>
    </citation>
    <scope>NUCLEOTIDE SEQUENCE [LARGE SCALE GENOMIC DNA]</scope>
    <source>
        <strain evidence="1 2">NCPPB 2472</strain>
    </source>
</reference>
<dbReference type="SUPFAM" id="SSF53254">
    <property type="entry name" value="Phosphoglycerate mutase-like"/>
    <property type="match status" value="1"/>
</dbReference>
<dbReference type="Gene3D" id="3.40.50.1240">
    <property type="entry name" value="Phosphoglycerate mutase-like"/>
    <property type="match status" value="1"/>
</dbReference>
<dbReference type="EMBL" id="CP014135">
    <property type="protein sequence ID" value="AMB85201.1"/>
    <property type="molecule type" value="Genomic_DNA"/>
</dbReference>
<name>A0A0X1SZE2_PSEAA</name>
<gene>
    <name evidence="1" type="ORF">AWM79_07735</name>
</gene>
<evidence type="ECO:0000313" key="1">
    <source>
        <dbReference type="EMBL" id="AMB85201.1"/>
    </source>
</evidence>
<dbReference type="STRING" id="46677.AWM79_07735"/>
<dbReference type="Proteomes" id="UP000063229">
    <property type="component" value="Chromosome"/>
</dbReference>
<dbReference type="KEGG" id="pagb:AWM79_07735"/>
<organism evidence="1 2">
    <name type="scientific">Pseudomonas agarici</name>
    <dbReference type="NCBI Taxonomy" id="46677"/>
    <lineage>
        <taxon>Bacteria</taxon>
        <taxon>Pseudomonadati</taxon>
        <taxon>Pseudomonadota</taxon>
        <taxon>Gammaproteobacteria</taxon>
        <taxon>Pseudomonadales</taxon>
        <taxon>Pseudomonadaceae</taxon>
        <taxon>Pseudomonas</taxon>
    </lineage>
</organism>
<keyword evidence="2" id="KW-1185">Reference proteome</keyword>
<proteinExistence type="predicted"/>
<sequence length="198" mass="21278">MALLMTGFALWPKSHLDLALNDPMSSASVYAHWKAGDIIVLVRHAERCDRSSHACLGPEDGITRLGSRSAVDVGQAFQAVGMDNTDVLSSPTTRTTQTAQAMFGKTAISADWLLSCGPALGRDAVAHKAAHRNLVLVTHSGCIDDLEKELGYRHEVKSEYTSSILVSVGADGQLKMLGVINAENWQTTLGNKKMNGMQ</sequence>
<accession>A0A0X1SZE2</accession>